<evidence type="ECO:0000313" key="2">
    <source>
        <dbReference type="EMBL" id="CAA9524534.1"/>
    </source>
</evidence>
<name>A0A6J4TKN7_9ACTN</name>
<gene>
    <name evidence="2" type="ORF">AVDCRST_MAG13-3619</name>
</gene>
<feature type="region of interest" description="Disordered" evidence="1">
    <location>
        <begin position="1"/>
        <end position="37"/>
    </location>
</feature>
<organism evidence="2">
    <name type="scientific">uncultured Solirubrobacteraceae bacterium</name>
    <dbReference type="NCBI Taxonomy" id="1162706"/>
    <lineage>
        <taxon>Bacteria</taxon>
        <taxon>Bacillati</taxon>
        <taxon>Actinomycetota</taxon>
        <taxon>Thermoleophilia</taxon>
        <taxon>Solirubrobacterales</taxon>
        <taxon>Solirubrobacteraceae</taxon>
        <taxon>environmental samples</taxon>
    </lineage>
</organism>
<evidence type="ECO:0000256" key="1">
    <source>
        <dbReference type="SAM" id="MobiDB-lite"/>
    </source>
</evidence>
<feature type="non-terminal residue" evidence="2">
    <location>
        <position position="1"/>
    </location>
</feature>
<feature type="non-terminal residue" evidence="2">
    <location>
        <position position="37"/>
    </location>
</feature>
<protein>
    <submittedName>
        <fullName evidence="2">Uncharacterized protein</fullName>
    </submittedName>
</protein>
<feature type="compositionally biased region" description="Basic residues" evidence="1">
    <location>
        <begin position="1"/>
        <end position="13"/>
    </location>
</feature>
<dbReference type="AlphaFoldDB" id="A0A6J4TKN7"/>
<accession>A0A6J4TKN7</accession>
<sequence length="37" mass="4112">VNRAGTRRLHGAGHRAEPPVLSRTAARRAEGERLHRV</sequence>
<dbReference type="EMBL" id="CADCVO010000563">
    <property type="protein sequence ID" value="CAA9524534.1"/>
    <property type="molecule type" value="Genomic_DNA"/>
</dbReference>
<feature type="compositionally biased region" description="Basic and acidic residues" evidence="1">
    <location>
        <begin position="27"/>
        <end position="37"/>
    </location>
</feature>
<proteinExistence type="predicted"/>
<reference evidence="2" key="1">
    <citation type="submission" date="2020-02" db="EMBL/GenBank/DDBJ databases">
        <authorList>
            <person name="Meier V. D."/>
        </authorList>
    </citation>
    <scope>NUCLEOTIDE SEQUENCE</scope>
    <source>
        <strain evidence="2">AVDCRST_MAG13</strain>
    </source>
</reference>